<dbReference type="AlphaFoldDB" id="A0A8A3S0H1"/>
<name>A0A8A3S0H1_9EURY</name>
<evidence type="ECO:0000313" key="2">
    <source>
        <dbReference type="Proteomes" id="UP001042704"/>
    </source>
</evidence>
<reference evidence="1" key="2">
    <citation type="submission" date="2019-02" db="EMBL/GenBank/DDBJ databases">
        <authorList>
            <person name="Chen S.-C."/>
            <person name="Chien H.-H."/>
            <person name="Lai M.-C."/>
        </authorList>
    </citation>
    <scope>NUCLEOTIDE SEQUENCE</scope>
    <source>
        <strain evidence="1">N2F9704</strain>
    </source>
</reference>
<dbReference type="EMBL" id="CP036172">
    <property type="protein sequence ID" value="QSZ66048.1"/>
    <property type="molecule type" value="Genomic_DNA"/>
</dbReference>
<proteinExistence type="predicted"/>
<dbReference type="RefSeq" id="WP_265581342.1">
    <property type="nucleotide sequence ID" value="NZ_CP036172.1"/>
</dbReference>
<dbReference type="KEGG" id="maqe:RJ40_00285"/>
<evidence type="ECO:0000313" key="1">
    <source>
        <dbReference type="EMBL" id="QSZ66048.1"/>
    </source>
</evidence>
<protein>
    <submittedName>
        <fullName evidence="1">MarR family transcriptional regulator</fullName>
    </submittedName>
</protein>
<gene>
    <name evidence="1" type="ORF">RJ40_00285</name>
</gene>
<keyword evidence="2" id="KW-1185">Reference proteome</keyword>
<accession>A0A8A3S0H1</accession>
<reference evidence="1" key="1">
    <citation type="journal article" date="2001" name="Int. J. Syst. Evol. Microbiol.">
        <title>Methanofollis aquaemaris sp. nov., a methanogen isolated from an aquaculture fish pond.</title>
        <authorList>
            <person name="Lai M.C."/>
            <person name="Chen S.C."/>
        </authorList>
    </citation>
    <scope>NUCLEOTIDE SEQUENCE</scope>
    <source>
        <strain evidence="1">N2F9704</strain>
    </source>
</reference>
<sequence length="97" mass="10724">MKTEEFDWMVYHIIAWGQAATIPALVEHVGGDRAAVEESVGRLVSYLLIERDGETVRALSVEESILKCQLKNTAGIPLEIENGVIKIPDFARSGDKQ</sequence>
<dbReference type="GeneID" id="76422744"/>
<organism evidence="1 2">
    <name type="scientific">Methanofollis aquaemaris</name>
    <dbReference type="NCBI Taxonomy" id="126734"/>
    <lineage>
        <taxon>Archaea</taxon>
        <taxon>Methanobacteriati</taxon>
        <taxon>Methanobacteriota</taxon>
        <taxon>Stenosarchaea group</taxon>
        <taxon>Methanomicrobia</taxon>
        <taxon>Methanomicrobiales</taxon>
        <taxon>Methanomicrobiaceae</taxon>
        <taxon>Methanofollis</taxon>
    </lineage>
</organism>
<dbReference type="Proteomes" id="UP001042704">
    <property type="component" value="Chromosome"/>
</dbReference>